<organism evidence="4 5">
    <name type="scientific">Streptomyces kanasensis</name>
    <dbReference type="NCBI Taxonomy" id="936756"/>
    <lineage>
        <taxon>Bacteria</taxon>
        <taxon>Bacillati</taxon>
        <taxon>Actinomycetota</taxon>
        <taxon>Actinomycetes</taxon>
        <taxon>Kitasatosporales</taxon>
        <taxon>Streptomycetaceae</taxon>
        <taxon>Streptomyces</taxon>
    </lineage>
</organism>
<gene>
    <name evidence="4" type="ORF">ATE80_15280</name>
</gene>
<feature type="compositionally biased region" description="Low complexity" evidence="1">
    <location>
        <begin position="289"/>
        <end position="298"/>
    </location>
</feature>
<feature type="compositionally biased region" description="Pro residues" evidence="1">
    <location>
        <begin position="299"/>
        <end position="314"/>
    </location>
</feature>
<keyword evidence="2" id="KW-0812">Transmembrane</keyword>
<keyword evidence="2" id="KW-0472">Membrane</keyword>
<feature type="compositionally biased region" description="Low complexity" evidence="1">
    <location>
        <begin position="140"/>
        <end position="151"/>
    </location>
</feature>
<evidence type="ECO:0000313" key="4">
    <source>
        <dbReference type="EMBL" id="KUH37993.1"/>
    </source>
</evidence>
<dbReference type="RefSeq" id="WP_058942760.1">
    <property type="nucleotide sequence ID" value="NZ_LNSV01000034.1"/>
</dbReference>
<evidence type="ECO:0000256" key="2">
    <source>
        <dbReference type="SAM" id="Phobius"/>
    </source>
</evidence>
<dbReference type="InterPro" id="IPR010982">
    <property type="entry name" value="Lambda_DNA-bd_dom_sf"/>
</dbReference>
<dbReference type="Pfam" id="PF13560">
    <property type="entry name" value="HTH_31"/>
    <property type="match status" value="1"/>
</dbReference>
<dbReference type="SMART" id="SM00530">
    <property type="entry name" value="HTH_XRE"/>
    <property type="match status" value="1"/>
</dbReference>
<dbReference type="CDD" id="cd00093">
    <property type="entry name" value="HTH_XRE"/>
    <property type="match status" value="1"/>
</dbReference>
<evidence type="ECO:0000259" key="3">
    <source>
        <dbReference type="SMART" id="SM00530"/>
    </source>
</evidence>
<dbReference type="Pfam" id="PF10901">
    <property type="entry name" value="DUF2690"/>
    <property type="match status" value="1"/>
</dbReference>
<reference evidence="4 5" key="1">
    <citation type="submission" date="2015-11" db="EMBL/GenBank/DDBJ databases">
        <title>Genome-wide analysis reveals the secondary metabolome in Streptomyces kanasensis ZX01.</title>
        <authorList>
            <person name="Zhang G."/>
            <person name="Han L."/>
            <person name="Feng J."/>
            <person name="Zhang X."/>
        </authorList>
    </citation>
    <scope>NUCLEOTIDE SEQUENCE [LARGE SCALE GENOMIC DNA]</scope>
    <source>
        <strain evidence="4 5">ZX01</strain>
    </source>
</reference>
<proteinExistence type="predicted"/>
<feature type="compositionally biased region" description="Low complexity" evidence="1">
    <location>
        <begin position="112"/>
        <end position="122"/>
    </location>
</feature>
<name>A0A100Y5G2_9ACTN</name>
<protein>
    <recommendedName>
        <fullName evidence="3">HTH cro/C1-type domain-containing protein</fullName>
    </recommendedName>
</protein>
<keyword evidence="2" id="KW-1133">Transmembrane helix</keyword>
<feature type="compositionally biased region" description="Gly residues" evidence="1">
    <location>
        <begin position="238"/>
        <end position="250"/>
    </location>
</feature>
<dbReference type="InterPro" id="IPR001387">
    <property type="entry name" value="Cro/C1-type_HTH"/>
</dbReference>
<dbReference type="Proteomes" id="UP000054011">
    <property type="component" value="Unassembled WGS sequence"/>
</dbReference>
<evidence type="ECO:0000313" key="5">
    <source>
        <dbReference type="Proteomes" id="UP000054011"/>
    </source>
</evidence>
<dbReference type="SUPFAM" id="SSF47413">
    <property type="entry name" value="lambda repressor-like DNA-binding domains"/>
    <property type="match status" value="1"/>
</dbReference>
<keyword evidence="5" id="KW-1185">Reference proteome</keyword>
<feature type="region of interest" description="Disordered" evidence="1">
    <location>
        <begin position="287"/>
        <end position="314"/>
    </location>
</feature>
<feature type="transmembrane region" description="Helical" evidence="2">
    <location>
        <begin position="256"/>
        <end position="276"/>
    </location>
</feature>
<feature type="domain" description="HTH cro/C1-type" evidence="3">
    <location>
        <begin position="21"/>
        <end position="76"/>
    </location>
</feature>
<evidence type="ECO:0000256" key="1">
    <source>
        <dbReference type="SAM" id="MobiDB-lite"/>
    </source>
</evidence>
<dbReference type="OrthoDB" id="4334712at2"/>
<dbReference type="STRING" id="936756.ATE80_15280"/>
<dbReference type="GO" id="GO:0003677">
    <property type="term" value="F:DNA binding"/>
    <property type="evidence" value="ECO:0007669"/>
    <property type="project" value="InterPro"/>
</dbReference>
<sequence length="427" mass="42897">MPRWKALSEELDPQVREFAGRLRRLVDRSGLGIAAIADRTGYSRTSWERYLNGRLLAPRGAVLALAEVTGTNPDHLITLWELAERAWSRAEMRHDLTMESIRIAQARAALDDPGAADAAPPAGTVPASLPSTAVLPVDAPPGTARPTAPADRVPPGYVLPDAAPTDHVPEGYAPTDHLPPGYVPPGRLPVDDHVPAGRLPSGRGPTTYAPVGQALVGHAPVGHAPVGHGSEGHSPVGRGPGGTGPGGARGRAGRTVVSFLAGALGALLVVVAAVLLTDLGGPRGDRAADAAGAGVRRPAAPPAAPATSAPPPLPEGVRCSGAACGGQDPQVMGCGGRHATTVASTVVATTMVEVRYSQVCGAAWARVSQAAPGDVVSVTAPGATHDATVGGADDDAYTPMVAVADGTDAGACAALRTTGVKGCTATP</sequence>
<dbReference type="EMBL" id="LNSV01000034">
    <property type="protein sequence ID" value="KUH37993.1"/>
    <property type="molecule type" value="Genomic_DNA"/>
</dbReference>
<dbReference type="AlphaFoldDB" id="A0A100Y5G2"/>
<feature type="region of interest" description="Disordered" evidence="1">
    <location>
        <begin position="112"/>
        <end position="204"/>
    </location>
</feature>
<dbReference type="InterPro" id="IPR021224">
    <property type="entry name" value="DUF2690"/>
</dbReference>
<feature type="region of interest" description="Disordered" evidence="1">
    <location>
        <begin position="224"/>
        <end position="251"/>
    </location>
</feature>
<comment type="caution">
    <text evidence="4">The sequence shown here is derived from an EMBL/GenBank/DDBJ whole genome shotgun (WGS) entry which is preliminary data.</text>
</comment>
<accession>A0A100Y5G2</accession>